<evidence type="ECO:0000259" key="5">
    <source>
        <dbReference type="PROSITE" id="PS50865"/>
    </source>
</evidence>
<dbReference type="Proteomes" id="UP000053477">
    <property type="component" value="Unassembled WGS sequence"/>
</dbReference>
<evidence type="ECO:0000313" key="6">
    <source>
        <dbReference type="EMBL" id="KLO05002.1"/>
    </source>
</evidence>
<keyword evidence="2 4" id="KW-0863">Zinc-finger</keyword>
<dbReference type="EMBL" id="KQ086384">
    <property type="protein sequence ID" value="KLO05002.1"/>
    <property type="molecule type" value="Genomic_DNA"/>
</dbReference>
<dbReference type="AlphaFoldDB" id="A0A0H2R145"/>
<evidence type="ECO:0000256" key="1">
    <source>
        <dbReference type="ARBA" id="ARBA00022723"/>
    </source>
</evidence>
<proteinExistence type="predicted"/>
<evidence type="ECO:0000256" key="3">
    <source>
        <dbReference type="ARBA" id="ARBA00022833"/>
    </source>
</evidence>
<keyword evidence="3" id="KW-0862">Zinc</keyword>
<gene>
    <name evidence="6" type="ORF">SCHPADRAFT_1003109</name>
</gene>
<name>A0A0H2R145_9AGAM</name>
<dbReference type="SUPFAM" id="SSF144232">
    <property type="entry name" value="HIT/MYND zinc finger-like"/>
    <property type="match status" value="1"/>
</dbReference>
<organism evidence="6 7">
    <name type="scientific">Schizopora paradoxa</name>
    <dbReference type="NCBI Taxonomy" id="27342"/>
    <lineage>
        <taxon>Eukaryota</taxon>
        <taxon>Fungi</taxon>
        <taxon>Dikarya</taxon>
        <taxon>Basidiomycota</taxon>
        <taxon>Agaricomycotina</taxon>
        <taxon>Agaricomycetes</taxon>
        <taxon>Hymenochaetales</taxon>
        <taxon>Schizoporaceae</taxon>
        <taxon>Schizopora</taxon>
    </lineage>
</organism>
<dbReference type="Pfam" id="PF01753">
    <property type="entry name" value="zf-MYND"/>
    <property type="match status" value="1"/>
</dbReference>
<dbReference type="InParanoid" id="A0A0H2R145"/>
<accession>A0A0H2R145</accession>
<feature type="domain" description="MYND-type" evidence="5">
    <location>
        <begin position="393"/>
        <end position="430"/>
    </location>
</feature>
<evidence type="ECO:0000256" key="2">
    <source>
        <dbReference type="ARBA" id="ARBA00022771"/>
    </source>
</evidence>
<dbReference type="InterPro" id="IPR002893">
    <property type="entry name" value="Znf_MYND"/>
</dbReference>
<dbReference type="STRING" id="27342.A0A0H2R145"/>
<dbReference type="Gene3D" id="6.10.140.2220">
    <property type="match status" value="1"/>
</dbReference>
<evidence type="ECO:0000256" key="4">
    <source>
        <dbReference type="PROSITE-ProRule" id="PRU00134"/>
    </source>
</evidence>
<dbReference type="OrthoDB" id="5231159at2759"/>
<dbReference type="GO" id="GO:0008270">
    <property type="term" value="F:zinc ion binding"/>
    <property type="evidence" value="ECO:0007669"/>
    <property type="project" value="UniProtKB-KW"/>
</dbReference>
<protein>
    <recommendedName>
        <fullName evidence="5">MYND-type domain-containing protein</fullName>
    </recommendedName>
</protein>
<keyword evidence="7" id="KW-1185">Reference proteome</keyword>
<evidence type="ECO:0000313" key="7">
    <source>
        <dbReference type="Proteomes" id="UP000053477"/>
    </source>
</evidence>
<keyword evidence="1" id="KW-0479">Metal-binding</keyword>
<dbReference type="PROSITE" id="PS50865">
    <property type="entry name" value="ZF_MYND_2"/>
    <property type="match status" value="1"/>
</dbReference>
<sequence>MSSSEFLKLAKRSRTDMTAFMELSSKISDTPTKNLIHYVEACHYHLRKPVKELPLKRGEEAFWVSASLAGIAGITGDMIVAEKDLGQRVTDCWSDIVKWAKVIVVHKPIHGLFKSYCEAMERIFNLILLISESLLESEEVYDLSIDLWKGEELLGVDCHTEMPLLGCITMPIDRKFDRLLERTGYSETQIVKKIVHRLRCAIAANPIEHQNIITSVCLLGNMVDASPHSLSTTVLWSEAPSVMLSSLSRLVNDKEDHSFRKSSISATLGFLNGYIEDGPEHVEELMQHGFLYNVLKSASVDLDKGDEELTSSCIKDLLPSLTYNSTLWSVIEDGFADFYKGGHSLAIQLKKTRANFQSTWKTLESLLVEQLLLYLLFEKGYARERGACADQSCRKGGDRRDFKKCAGCGFALYCSERCQKQNWSHHREYCNAAVKENAGDYNDPTNRFPRKVATAQINRHWPSILALAVRSDVPLSTMGIRVDYSEYPFKIKLFDYRPLAIDGTDNDLTDDNNTSPSNSNPYNIMVAKEALQRVQEGHRCVMLVVAHFDGRELPSIAYLDDSLSSPPVRSPKRGHICVHAIDSHYEDETGNRLLPNKTDVLGIALQAALSFLRRDADAFWKGEEFYTVADWAFDTS</sequence>
<reference evidence="6 7" key="1">
    <citation type="submission" date="2015-04" db="EMBL/GenBank/DDBJ databases">
        <title>Complete genome sequence of Schizopora paradoxa KUC8140, a cosmopolitan wood degrader in East Asia.</title>
        <authorList>
            <consortium name="DOE Joint Genome Institute"/>
            <person name="Min B."/>
            <person name="Park H."/>
            <person name="Jang Y."/>
            <person name="Kim J.-J."/>
            <person name="Kim K.H."/>
            <person name="Pangilinan J."/>
            <person name="Lipzen A."/>
            <person name="Riley R."/>
            <person name="Grigoriev I.V."/>
            <person name="Spatafora J.W."/>
            <person name="Choi I.-G."/>
        </authorList>
    </citation>
    <scope>NUCLEOTIDE SEQUENCE [LARGE SCALE GENOMIC DNA]</scope>
    <source>
        <strain evidence="6 7">KUC8140</strain>
    </source>
</reference>